<evidence type="ECO:0000256" key="7">
    <source>
        <dbReference type="SAM" id="Phobius"/>
    </source>
</evidence>
<dbReference type="EMBL" id="AP027742">
    <property type="protein sequence ID" value="BDZ76278.1"/>
    <property type="molecule type" value="Genomic_DNA"/>
</dbReference>
<dbReference type="Proteomes" id="UP001305815">
    <property type="component" value="Chromosome"/>
</dbReference>
<reference evidence="10" key="1">
    <citation type="journal article" date="2023" name="Int. J. Syst. Evol. Microbiol.">
        <title>Claveliimonas bilis gen. nov., sp. nov., deoxycholic acid-producing bacteria isolated from human faeces, and reclassification of Sellimonas monacensis Zenner et al. 2021 as Claveliimonas monacensis comb. nov.</title>
        <authorList>
            <person name="Hisatomi A."/>
            <person name="Kastawa N.W.E.P.G."/>
            <person name="Song I."/>
            <person name="Ohkuma M."/>
            <person name="Fukiya S."/>
            <person name="Sakamoto M."/>
        </authorList>
    </citation>
    <scope>NUCLEOTIDE SEQUENCE [LARGE SCALE GENOMIC DNA]</scope>
    <source>
        <strain evidence="10">12BBH14</strain>
    </source>
</reference>
<gene>
    <name evidence="9" type="ORF">Lac1_04610</name>
</gene>
<keyword evidence="10" id="KW-1185">Reference proteome</keyword>
<evidence type="ECO:0000256" key="6">
    <source>
        <dbReference type="ARBA" id="ARBA00023136"/>
    </source>
</evidence>
<evidence type="ECO:0000256" key="1">
    <source>
        <dbReference type="ARBA" id="ARBA00004651"/>
    </source>
</evidence>
<keyword evidence="4 7" id="KW-0812">Transmembrane</keyword>
<dbReference type="InterPro" id="IPR050445">
    <property type="entry name" value="Bact_polysacc_biosynth/exp"/>
</dbReference>
<evidence type="ECO:0000256" key="2">
    <source>
        <dbReference type="ARBA" id="ARBA00006683"/>
    </source>
</evidence>
<sequence>MSQDKTTNRDFENEEITIDLTELFLALWNKIHLIILAGILMALVAFVGTKLFMTPMYTSTTSMYVLSRTEGNASVTYNDLQTSTQLTQDYMELVSSRPVLEQVIAVLNLDMTTEELKNSITTENTAESRILTIGVENEDPKMAKEIADALRDSVSIQITEIMEADAVNTIEEANLPTEPSSPSVMKNIAIGGLLGILIAAGIIILIFVLDDTIKTPDDVEYYLGLNTLTSIPIQEGVKKSKKVKGLSSRKLEKQMRR</sequence>
<feature type="domain" description="Polysaccharide chain length determinant N-terminal" evidence="8">
    <location>
        <begin position="17"/>
        <end position="105"/>
    </location>
</feature>
<dbReference type="PANTHER" id="PTHR32309:SF13">
    <property type="entry name" value="FERRIC ENTEROBACTIN TRANSPORT PROTEIN FEPE"/>
    <property type="match status" value="1"/>
</dbReference>
<keyword evidence="6 7" id="KW-0472">Membrane</keyword>
<feature type="transmembrane region" description="Helical" evidence="7">
    <location>
        <begin position="188"/>
        <end position="209"/>
    </location>
</feature>
<keyword evidence="5 7" id="KW-1133">Transmembrane helix</keyword>
<dbReference type="PANTHER" id="PTHR32309">
    <property type="entry name" value="TYROSINE-PROTEIN KINASE"/>
    <property type="match status" value="1"/>
</dbReference>
<evidence type="ECO:0000256" key="4">
    <source>
        <dbReference type="ARBA" id="ARBA00022692"/>
    </source>
</evidence>
<dbReference type="Pfam" id="PF02706">
    <property type="entry name" value="Wzz"/>
    <property type="match status" value="1"/>
</dbReference>
<evidence type="ECO:0000313" key="10">
    <source>
        <dbReference type="Proteomes" id="UP001305815"/>
    </source>
</evidence>
<feature type="transmembrane region" description="Helical" evidence="7">
    <location>
        <begin position="31"/>
        <end position="53"/>
    </location>
</feature>
<evidence type="ECO:0000256" key="5">
    <source>
        <dbReference type="ARBA" id="ARBA00022989"/>
    </source>
</evidence>
<evidence type="ECO:0000259" key="8">
    <source>
        <dbReference type="Pfam" id="PF02706"/>
    </source>
</evidence>
<name>A0ABN6YUG7_9FIRM</name>
<keyword evidence="3" id="KW-1003">Cell membrane</keyword>
<protein>
    <submittedName>
        <fullName evidence="9">Chain-length determining protein</fullName>
    </submittedName>
</protein>
<evidence type="ECO:0000256" key="3">
    <source>
        <dbReference type="ARBA" id="ARBA00022475"/>
    </source>
</evidence>
<organism evidence="9 10">
    <name type="scientific">Claveliimonas bilis</name>
    <dbReference type="NCBI Taxonomy" id="3028070"/>
    <lineage>
        <taxon>Bacteria</taxon>
        <taxon>Bacillati</taxon>
        <taxon>Bacillota</taxon>
        <taxon>Clostridia</taxon>
        <taxon>Lachnospirales</taxon>
        <taxon>Lachnospiraceae</taxon>
        <taxon>Claveliimonas</taxon>
    </lineage>
</organism>
<dbReference type="InterPro" id="IPR003856">
    <property type="entry name" value="LPS_length_determ_N"/>
</dbReference>
<evidence type="ECO:0000313" key="9">
    <source>
        <dbReference type="EMBL" id="BDZ76278.1"/>
    </source>
</evidence>
<accession>A0ABN6YUG7</accession>
<proteinExistence type="inferred from homology"/>
<dbReference type="RefSeq" id="WP_316266125.1">
    <property type="nucleotide sequence ID" value="NZ_AP027742.1"/>
</dbReference>
<comment type="subcellular location">
    <subcellularLocation>
        <location evidence="1">Cell membrane</location>
        <topology evidence="1">Multi-pass membrane protein</topology>
    </subcellularLocation>
</comment>
<comment type="similarity">
    <text evidence="2">Belongs to the CpsC/CapA family.</text>
</comment>